<protein>
    <submittedName>
        <fullName evidence="2">Uncharacterized protein</fullName>
    </submittedName>
</protein>
<dbReference type="Proteomes" id="UP001241472">
    <property type="component" value="Unassembled WGS sequence"/>
</dbReference>
<name>A0ABT9Q236_9HYPH</name>
<organism evidence="2 3">
    <name type="scientific">Neorhizobium huautlense</name>
    <dbReference type="NCBI Taxonomy" id="67774"/>
    <lineage>
        <taxon>Bacteria</taxon>
        <taxon>Pseudomonadati</taxon>
        <taxon>Pseudomonadota</taxon>
        <taxon>Alphaproteobacteria</taxon>
        <taxon>Hyphomicrobiales</taxon>
        <taxon>Rhizobiaceae</taxon>
        <taxon>Rhizobium/Agrobacterium group</taxon>
        <taxon>Neorhizobium</taxon>
    </lineage>
</organism>
<evidence type="ECO:0000256" key="1">
    <source>
        <dbReference type="SAM" id="MobiDB-lite"/>
    </source>
</evidence>
<comment type="caution">
    <text evidence="2">The sequence shown here is derived from an EMBL/GenBank/DDBJ whole genome shotgun (WGS) entry which is preliminary data.</text>
</comment>
<dbReference type="RefSeq" id="WP_306840268.1">
    <property type="nucleotide sequence ID" value="NZ_JAUSRF010000040.1"/>
</dbReference>
<dbReference type="EMBL" id="JAUSRF010000040">
    <property type="protein sequence ID" value="MDP9840781.1"/>
    <property type="molecule type" value="Genomic_DNA"/>
</dbReference>
<evidence type="ECO:0000313" key="3">
    <source>
        <dbReference type="Proteomes" id="UP001241472"/>
    </source>
</evidence>
<sequence>MNYAPPYGGVDPNAAYRDRNTAAGESGSRVPAAAVEHAQREIVAVIEAAGISPSSEDLMQLLQAIQLIVDAATSGASDENYVLMMQARTRLPIYPEVLTSDGKFPVTSPASGQVRIPAGYSFLHRGLFNVTTVQVDFPTAANKTYHLRWSPSAGFALKDIADTGYNPGSLPEASSAFDGGYDDMLIARGVTNASNVPTDHCACEQELADQLDTDKWYEPRR</sequence>
<reference evidence="2 3" key="1">
    <citation type="submission" date="2023-07" db="EMBL/GenBank/DDBJ databases">
        <title>Sorghum-associated microbial communities from plants grown in Nebraska, USA.</title>
        <authorList>
            <person name="Schachtman D."/>
        </authorList>
    </citation>
    <scope>NUCLEOTIDE SEQUENCE [LARGE SCALE GENOMIC DNA]</scope>
    <source>
        <strain evidence="2 3">DS1307</strain>
    </source>
</reference>
<keyword evidence="3" id="KW-1185">Reference proteome</keyword>
<feature type="region of interest" description="Disordered" evidence="1">
    <location>
        <begin position="1"/>
        <end position="27"/>
    </location>
</feature>
<evidence type="ECO:0000313" key="2">
    <source>
        <dbReference type="EMBL" id="MDP9840781.1"/>
    </source>
</evidence>
<gene>
    <name evidence="2" type="ORF">J2T09_005569</name>
</gene>
<proteinExistence type="predicted"/>
<accession>A0ABT9Q236</accession>